<proteinExistence type="predicted"/>
<evidence type="ECO:0000313" key="1">
    <source>
        <dbReference type="EMBL" id="CAL1679777.1"/>
    </source>
</evidence>
<name>A0AAV2NHZ7_9HYME</name>
<keyword evidence="2" id="KW-1185">Reference proteome</keyword>
<dbReference type="AlphaFoldDB" id="A0AAV2NHZ7"/>
<evidence type="ECO:0000313" key="2">
    <source>
        <dbReference type="Proteomes" id="UP001497644"/>
    </source>
</evidence>
<accession>A0AAV2NHZ7</accession>
<sequence length="82" mass="9554">MKHGRAMLCGPSWRGEQERRASCHILPRECRVSSSSLCTVRVSPPPKVLRTGRPHRFLFRGLRKFFVQLTETRCASDRERDE</sequence>
<organism evidence="1 2">
    <name type="scientific">Lasius platythorax</name>
    <dbReference type="NCBI Taxonomy" id="488582"/>
    <lineage>
        <taxon>Eukaryota</taxon>
        <taxon>Metazoa</taxon>
        <taxon>Ecdysozoa</taxon>
        <taxon>Arthropoda</taxon>
        <taxon>Hexapoda</taxon>
        <taxon>Insecta</taxon>
        <taxon>Pterygota</taxon>
        <taxon>Neoptera</taxon>
        <taxon>Endopterygota</taxon>
        <taxon>Hymenoptera</taxon>
        <taxon>Apocrita</taxon>
        <taxon>Aculeata</taxon>
        <taxon>Formicoidea</taxon>
        <taxon>Formicidae</taxon>
        <taxon>Formicinae</taxon>
        <taxon>Lasius</taxon>
        <taxon>Lasius</taxon>
    </lineage>
</organism>
<protein>
    <submittedName>
        <fullName evidence="1">Uncharacterized protein</fullName>
    </submittedName>
</protein>
<gene>
    <name evidence="1" type="ORF">LPLAT_LOCUS5906</name>
</gene>
<dbReference type="Proteomes" id="UP001497644">
    <property type="component" value="Chromosome 2"/>
</dbReference>
<reference evidence="1" key="1">
    <citation type="submission" date="2024-04" db="EMBL/GenBank/DDBJ databases">
        <authorList>
            <consortium name="Molecular Ecology Group"/>
        </authorList>
    </citation>
    <scope>NUCLEOTIDE SEQUENCE</scope>
</reference>
<dbReference type="EMBL" id="OZ034825">
    <property type="protein sequence ID" value="CAL1679777.1"/>
    <property type="molecule type" value="Genomic_DNA"/>
</dbReference>